<sequence>MRKEEGKTVHKLHLQGTKVQRIKMYMQEEVVLYTFRGGKGISPRRPVRWCCQHSYQGTSSQSFSDGLDPALQGRRNVLYF</sequence>
<organism evidence="1 2">
    <name type="scientific">Dunaliella salina</name>
    <name type="common">Green alga</name>
    <name type="synonym">Protococcus salinus</name>
    <dbReference type="NCBI Taxonomy" id="3046"/>
    <lineage>
        <taxon>Eukaryota</taxon>
        <taxon>Viridiplantae</taxon>
        <taxon>Chlorophyta</taxon>
        <taxon>core chlorophytes</taxon>
        <taxon>Chlorophyceae</taxon>
        <taxon>CS clade</taxon>
        <taxon>Chlamydomonadales</taxon>
        <taxon>Dunaliellaceae</taxon>
        <taxon>Dunaliella</taxon>
    </lineage>
</organism>
<comment type="caution">
    <text evidence="1">The sequence shown here is derived from an EMBL/GenBank/DDBJ whole genome shotgun (WGS) entry which is preliminary data.</text>
</comment>
<proteinExistence type="predicted"/>
<evidence type="ECO:0000313" key="2">
    <source>
        <dbReference type="Proteomes" id="UP000815325"/>
    </source>
</evidence>
<protein>
    <submittedName>
        <fullName evidence="1">Uncharacterized protein</fullName>
    </submittedName>
</protein>
<accession>A0ABQ7GQ54</accession>
<name>A0ABQ7GQ54_DUNSA</name>
<reference evidence="1" key="1">
    <citation type="submission" date="2017-08" db="EMBL/GenBank/DDBJ databases">
        <authorList>
            <person name="Polle J.E."/>
            <person name="Barry K."/>
            <person name="Cushman J."/>
            <person name="Schmutz J."/>
            <person name="Tran D."/>
            <person name="Hathwaick L.T."/>
            <person name="Yim W.C."/>
            <person name="Jenkins J."/>
            <person name="Mckie-Krisberg Z.M."/>
            <person name="Prochnik S."/>
            <person name="Lindquist E."/>
            <person name="Dockter R.B."/>
            <person name="Adam C."/>
            <person name="Molina H."/>
            <person name="Bunkerborg J."/>
            <person name="Jin E."/>
            <person name="Buchheim M."/>
            <person name="Magnuson J."/>
        </authorList>
    </citation>
    <scope>NUCLEOTIDE SEQUENCE</scope>
    <source>
        <strain evidence="1">CCAP 19/18</strain>
    </source>
</reference>
<evidence type="ECO:0000313" key="1">
    <source>
        <dbReference type="EMBL" id="KAF5836741.1"/>
    </source>
</evidence>
<gene>
    <name evidence="1" type="ORF">DUNSADRAFT_5530</name>
</gene>
<dbReference type="Proteomes" id="UP000815325">
    <property type="component" value="Unassembled WGS sequence"/>
</dbReference>
<keyword evidence="2" id="KW-1185">Reference proteome</keyword>
<dbReference type="EMBL" id="MU069645">
    <property type="protein sequence ID" value="KAF5836741.1"/>
    <property type="molecule type" value="Genomic_DNA"/>
</dbReference>